<dbReference type="OrthoDB" id="185963at2"/>
<evidence type="ECO:0000313" key="3">
    <source>
        <dbReference type="Proteomes" id="UP000242869"/>
    </source>
</evidence>
<feature type="chain" id="PRO_5017436692" evidence="1">
    <location>
        <begin position="19"/>
        <end position="212"/>
    </location>
</feature>
<evidence type="ECO:0000256" key="1">
    <source>
        <dbReference type="SAM" id="SignalP"/>
    </source>
</evidence>
<dbReference type="STRING" id="83765.SAMN05660284_00841"/>
<dbReference type="InterPro" id="IPR011969">
    <property type="entry name" value="Clan_AA_Asp_peptidase_C"/>
</dbReference>
<dbReference type="NCBIfam" id="TIGR02281">
    <property type="entry name" value="clan_AA_DTGA"/>
    <property type="match status" value="1"/>
</dbReference>
<gene>
    <name evidence="2" type="ORF">SAMN05660284_00841</name>
</gene>
<dbReference type="SUPFAM" id="SSF50630">
    <property type="entry name" value="Acid proteases"/>
    <property type="match status" value="1"/>
</dbReference>
<name>A0A1I4X231_9NEIS</name>
<sequence length="212" mass="22187">MRLIVAALLTFACLTAWATDLNLVAVMGNKAMVEVNGSKPKLLSPGQSINGVKLISASGSAAVFDINGQKKTLTMDNRSYKSGGNGGGSGQKIFLFAEPNGHFYANISINGITVRGMIDTGATALALPKGFASSAGIDLSHGTRTYSRTANGVAPITVTSVNTVKFADVVLHNVQASVHEGNGLGVPLIGMSILSRFTMERDGDRLILTKRY</sequence>
<dbReference type="RefSeq" id="WP_091191737.1">
    <property type="nucleotide sequence ID" value="NZ_FOVE01000004.1"/>
</dbReference>
<dbReference type="InterPro" id="IPR034122">
    <property type="entry name" value="Retropepsin-like_bacterial"/>
</dbReference>
<keyword evidence="1" id="KW-0732">Signal</keyword>
<evidence type="ECO:0000313" key="2">
    <source>
        <dbReference type="EMBL" id="SFN19430.1"/>
    </source>
</evidence>
<keyword evidence="3" id="KW-1185">Reference proteome</keyword>
<dbReference type="AlphaFoldDB" id="A0A1I4X231"/>
<dbReference type="PROSITE" id="PS00141">
    <property type="entry name" value="ASP_PROTEASE"/>
    <property type="match status" value="1"/>
</dbReference>
<dbReference type="GO" id="GO:0004190">
    <property type="term" value="F:aspartic-type endopeptidase activity"/>
    <property type="evidence" value="ECO:0007669"/>
    <property type="project" value="InterPro"/>
</dbReference>
<dbReference type="Gene3D" id="2.40.70.10">
    <property type="entry name" value="Acid Proteases"/>
    <property type="match status" value="1"/>
</dbReference>
<protein>
    <submittedName>
        <fullName evidence="2">Aspartyl protease family protein</fullName>
    </submittedName>
</protein>
<dbReference type="Pfam" id="PF13975">
    <property type="entry name" value="gag-asp_proteas"/>
    <property type="match status" value="1"/>
</dbReference>
<accession>A0A1I4X231</accession>
<dbReference type="EMBL" id="FOVE01000004">
    <property type="protein sequence ID" value="SFN19430.1"/>
    <property type="molecule type" value="Genomic_DNA"/>
</dbReference>
<organism evidence="2 3">
    <name type="scientific">Formivibrio citricus</name>
    <dbReference type="NCBI Taxonomy" id="83765"/>
    <lineage>
        <taxon>Bacteria</taxon>
        <taxon>Pseudomonadati</taxon>
        <taxon>Pseudomonadota</taxon>
        <taxon>Betaproteobacteria</taxon>
        <taxon>Neisseriales</taxon>
        <taxon>Chitinibacteraceae</taxon>
        <taxon>Formivibrio</taxon>
    </lineage>
</organism>
<reference evidence="3" key="1">
    <citation type="submission" date="2016-10" db="EMBL/GenBank/DDBJ databases">
        <authorList>
            <person name="Varghese N."/>
            <person name="Submissions S."/>
        </authorList>
    </citation>
    <scope>NUCLEOTIDE SEQUENCE [LARGE SCALE GENOMIC DNA]</scope>
    <source>
        <strain evidence="3">DSM 6150</strain>
    </source>
</reference>
<feature type="signal peptide" evidence="1">
    <location>
        <begin position="1"/>
        <end position="18"/>
    </location>
</feature>
<dbReference type="GO" id="GO:0006508">
    <property type="term" value="P:proteolysis"/>
    <property type="evidence" value="ECO:0007669"/>
    <property type="project" value="UniProtKB-KW"/>
</dbReference>
<keyword evidence="2" id="KW-0645">Protease</keyword>
<dbReference type="InterPro" id="IPR021109">
    <property type="entry name" value="Peptidase_aspartic_dom_sf"/>
</dbReference>
<keyword evidence="2" id="KW-0378">Hydrolase</keyword>
<dbReference type="CDD" id="cd05483">
    <property type="entry name" value="retropepsin_like_bacteria"/>
    <property type="match status" value="1"/>
</dbReference>
<dbReference type="Proteomes" id="UP000242869">
    <property type="component" value="Unassembled WGS sequence"/>
</dbReference>
<dbReference type="InterPro" id="IPR001969">
    <property type="entry name" value="Aspartic_peptidase_AS"/>
</dbReference>
<proteinExistence type="predicted"/>